<dbReference type="Proteomes" id="UP000027222">
    <property type="component" value="Unassembled WGS sequence"/>
</dbReference>
<feature type="region of interest" description="Disordered" evidence="8">
    <location>
        <begin position="395"/>
        <end position="437"/>
    </location>
</feature>
<feature type="domain" description="BZIP" evidence="9">
    <location>
        <begin position="165"/>
        <end position="207"/>
    </location>
</feature>
<dbReference type="CDD" id="cd14812">
    <property type="entry name" value="bZIP_u3"/>
    <property type="match status" value="1"/>
</dbReference>
<evidence type="ECO:0000256" key="5">
    <source>
        <dbReference type="ARBA" id="ARBA00023163"/>
    </source>
</evidence>
<dbReference type="OrthoDB" id="674948at2759"/>
<keyword evidence="7" id="KW-0175">Coiled coil</keyword>
<evidence type="ECO:0000256" key="2">
    <source>
        <dbReference type="ARBA" id="ARBA00007163"/>
    </source>
</evidence>
<feature type="compositionally biased region" description="Low complexity" evidence="8">
    <location>
        <begin position="427"/>
        <end position="437"/>
    </location>
</feature>
<dbReference type="SMART" id="SM00338">
    <property type="entry name" value="BRLZ"/>
    <property type="match status" value="1"/>
</dbReference>
<evidence type="ECO:0000313" key="11">
    <source>
        <dbReference type="Proteomes" id="UP000027222"/>
    </source>
</evidence>
<evidence type="ECO:0000256" key="1">
    <source>
        <dbReference type="ARBA" id="ARBA00004123"/>
    </source>
</evidence>
<feature type="non-terminal residue" evidence="10">
    <location>
        <position position="545"/>
    </location>
</feature>
<evidence type="ECO:0000313" key="10">
    <source>
        <dbReference type="EMBL" id="KDR75673.1"/>
    </source>
</evidence>
<reference evidence="11" key="1">
    <citation type="journal article" date="2014" name="Proc. Natl. Acad. Sci. U.S.A.">
        <title>Extensive sampling of basidiomycete genomes demonstrates inadequacy of the white-rot/brown-rot paradigm for wood decay fungi.</title>
        <authorList>
            <person name="Riley R."/>
            <person name="Salamov A.A."/>
            <person name="Brown D.W."/>
            <person name="Nagy L.G."/>
            <person name="Floudas D."/>
            <person name="Held B.W."/>
            <person name="Levasseur A."/>
            <person name="Lombard V."/>
            <person name="Morin E."/>
            <person name="Otillar R."/>
            <person name="Lindquist E.A."/>
            <person name="Sun H."/>
            <person name="LaButti K.M."/>
            <person name="Schmutz J."/>
            <person name="Jabbour D."/>
            <person name="Luo H."/>
            <person name="Baker S.E."/>
            <person name="Pisabarro A.G."/>
            <person name="Walton J.D."/>
            <person name="Blanchette R.A."/>
            <person name="Henrissat B."/>
            <person name="Martin F."/>
            <person name="Cullen D."/>
            <person name="Hibbett D.S."/>
            <person name="Grigoriev I.V."/>
        </authorList>
    </citation>
    <scope>NUCLEOTIDE SEQUENCE [LARGE SCALE GENOMIC DNA]</scope>
    <source>
        <strain evidence="11">CBS 339.88</strain>
    </source>
</reference>
<protein>
    <recommendedName>
        <fullName evidence="9">BZIP domain-containing protein</fullName>
    </recommendedName>
</protein>
<dbReference type="Pfam" id="PF00170">
    <property type="entry name" value="bZIP_1"/>
    <property type="match status" value="1"/>
</dbReference>
<gene>
    <name evidence="10" type="ORF">GALMADRAFT_46548</name>
</gene>
<dbReference type="InterPro" id="IPR046347">
    <property type="entry name" value="bZIP_sf"/>
</dbReference>
<dbReference type="PANTHER" id="PTHR47416">
    <property type="entry name" value="BASIC-LEUCINE ZIPPER TRANSCRIPTION FACTOR F-RELATED"/>
    <property type="match status" value="1"/>
</dbReference>
<keyword evidence="5" id="KW-0804">Transcription</keyword>
<evidence type="ECO:0000256" key="7">
    <source>
        <dbReference type="SAM" id="Coils"/>
    </source>
</evidence>
<sequence>MSKQTLALAMSQIIAHDAPLLSPTDQSWDVQQPLFSPSHDNFTYAYYNLPPSPPTSEGSHATDSPVPTNRMLKMRVNSDADLCMPTHQVFDFPVDIARPLTPPSRSPSLCEEVGRPSDSMEHFSDASSSCGAKRSASPAPSATKKRAVGERISSKDFVPPDVSGLSKREARLVKNRAAAFLSRQRKREEFECMEVRVAELEQENARLLALTRSGTSVSAPQTAPSDTILVSEVEILKAQLAAARERERSLSAQLASTSVARDVPVKVEATEPQFSLSSPSRSNVSSAHKSGASLGLMVLLCALPSLLSMRMQSTAPTSFAIPNPFPTSSAAAFDYNNFLPNDYDWSRTTGSSLMDLDADNHHHKMQKLEFSGADTADLGGLGDLDISFDTSPSDDGKIRVRIHSPSSSASSRSGSPGAASPYDSMKPEMSPSSSSLAMWSGAESESSLQASFPSQFSALSSYSTSASDPFLGVSSSSEYGMPYAPDGSMRYENNMETMSYGQVSDSSFGLGSEYTIPDSTGAKRRVRIALKSMPQVGGEGGEWEV</sequence>
<dbReference type="SUPFAM" id="SSF57959">
    <property type="entry name" value="Leucine zipper domain"/>
    <property type="match status" value="1"/>
</dbReference>
<proteinExistence type="inferred from homology"/>
<dbReference type="GO" id="GO:0003700">
    <property type="term" value="F:DNA-binding transcription factor activity"/>
    <property type="evidence" value="ECO:0007669"/>
    <property type="project" value="InterPro"/>
</dbReference>
<dbReference type="STRING" id="685588.A0A067T9J3"/>
<evidence type="ECO:0000256" key="6">
    <source>
        <dbReference type="ARBA" id="ARBA00023242"/>
    </source>
</evidence>
<dbReference type="Gene3D" id="1.20.5.170">
    <property type="match status" value="1"/>
</dbReference>
<name>A0A067T9J3_GALM3</name>
<comment type="similarity">
    <text evidence="2">Belongs to the bZIP family.</text>
</comment>
<organism evidence="10 11">
    <name type="scientific">Galerina marginata (strain CBS 339.88)</name>
    <dbReference type="NCBI Taxonomy" id="685588"/>
    <lineage>
        <taxon>Eukaryota</taxon>
        <taxon>Fungi</taxon>
        <taxon>Dikarya</taxon>
        <taxon>Basidiomycota</taxon>
        <taxon>Agaricomycotina</taxon>
        <taxon>Agaricomycetes</taxon>
        <taxon>Agaricomycetidae</taxon>
        <taxon>Agaricales</taxon>
        <taxon>Agaricineae</taxon>
        <taxon>Strophariaceae</taxon>
        <taxon>Galerina</taxon>
    </lineage>
</organism>
<dbReference type="PROSITE" id="PS50217">
    <property type="entry name" value="BZIP"/>
    <property type="match status" value="1"/>
</dbReference>
<feature type="compositionally biased region" description="Basic and acidic residues" evidence="8">
    <location>
        <begin position="112"/>
        <end position="124"/>
    </location>
</feature>
<keyword evidence="11" id="KW-1185">Reference proteome</keyword>
<keyword evidence="3" id="KW-0805">Transcription regulation</keyword>
<keyword evidence="6" id="KW-0539">Nucleus</keyword>
<dbReference type="InterPro" id="IPR004827">
    <property type="entry name" value="bZIP"/>
</dbReference>
<feature type="coiled-coil region" evidence="7">
    <location>
        <begin position="183"/>
        <end position="253"/>
    </location>
</feature>
<feature type="compositionally biased region" description="Low complexity" evidence="8">
    <location>
        <begin position="404"/>
        <end position="421"/>
    </location>
</feature>
<dbReference type="GO" id="GO:0003677">
    <property type="term" value="F:DNA binding"/>
    <property type="evidence" value="ECO:0007669"/>
    <property type="project" value="UniProtKB-KW"/>
</dbReference>
<evidence type="ECO:0000256" key="4">
    <source>
        <dbReference type="ARBA" id="ARBA00023125"/>
    </source>
</evidence>
<accession>A0A067T9J3</accession>
<evidence type="ECO:0000259" key="9">
    <source>
        <dbReference type="PROSITE" id="PS50217"/>
    </source>
</evidence>
<evidence type="ECO:0000256" key="3">
    <source>
        <dbReference type="ARBA" id="ARBA00023015"/>
    </source>
</evidence>
<dbReference type="GO" id="GO:0005634">
    <property type="term" value="C:nucleus"/>
    <property type="evidence" value="ECO:0007669"/>
    <property type="project" value="UniProtKB-SubCell"/>
</dbReference>
<keyword evidence="4" id="KW-0238">DNA-binding</keyword>
<feature type="region of interest" description="Disordered" evidence="8">
    <location>
        <begin position="101"/>
        <end position="152"/>
    </location>
</feature>
<evidence type="ECO:0000256" key="8">
    <source>
        <dbReference type="SAM" id="MobiDB-lite"/>
    </source>
</evidence>
<dbReference type="HOGENOM" id="CLU_016968_0_0_1"/>
<dbReference type="PANTHER" id="PTHR47416:SF8">
    <property type="entry name" value="BASIC-LEUCINE ZIPPER TRANSCRIPTION FACTOR E-RELATED"/>
    <property type="match status" value="1"/>
</dbReference>
<comment type="subcellular location">
    <subcellularLocation>
        <location evidence="1">Nucleus</location>
    </subcellularLocation>
</comment>
<dbReference type="EMBL" id="KL142380">
    <property type="protein sequence ID" value="KDR75673.1"/>
    <property type="molecule type" value="Genomic_DNA"/>
</dbReference>
<dbReference type="AlphaFoldDB" id="A0A067T9J3"/>